<evidence type="ECO:0000256" key="7">
    <source>
        <dbReference type="SAM" id="Phobius"/>
    </source>
</evidence>
<evidence type="ECO:0000256" key="5">
    <source>
        <dbReference type="ARBA" id="ARBA00022989"/>
    </source>
</evidence>
<organism evidence="8 9">
    <name type="scientific">Marinobacter nanhaiticus D15-8W</name>
    <dbReference type="NCBI Taxonomy" id="626887"/>
    <lineage>
        <taxon>Bacteria</taxon>
        <taxon>Pseudomonadati</taxon>
        <taxon>Pseudomonadota</taxon>
        <taxon>Gammaproteobacteria</taxon>
        <taxon>Pseudomonadales</taxon>
        <taxon>Marinobacteraceae</taxon>
        <taxon>Marinobacter</taxon>
    </lineage>
</organism>
<feature type="transmembrane region" description="Helical" evidence="7">
    <location>
        <begin position="193"/>
        <end position="213"/>
    </location>
</feature>
<keyword evidence="6 7" id="KW-0472">Membrane</keyword>
<dbReference type="PANTHER" id="PTHR33567:SF3">
    <property type="entry name" value="CHROMATE ION TRANSPORTER (EUROFUNG)"/>
    <property type="match status" value="1"/>
</dbReference>
<dbReference type="EMBL" id="APLQ01000011">
    <property type="protein sequence ID" value="ENO16087.1"/>
    <property type="molecule type" value="Genomic_DNA"/>
</dbReference>
<dbReference type="PATRIC" id="fig|626887.3.peg.2416"/>
<dbReference type="RefSeq" id="WP_004580377.1">
    <property type="nucleotide sequence ID" value="NZ_AP028878.1"/>
</dbReference>
<evidence type="ECO:0000256" key="6">
    <source>
        <dbReference type="ARBA" id="ARBA00023136"/>
    </source>
</evidence>
<proteinExistence type="inferred from homology"/>
<dbReference type="GO" id="GO:0015109">
    <property type="term" value="F:chromate transmembrane transporter activity"/>
    <property type="evidence" value="ECO:0007669"/>
    <property type="project" value="InterPro"/>
</dbReference>
<comment type="subcellular location">
    <subcellularLocation>
        <location evidence="1">Cell membrane</location>
        <topology evidence="1">Multi-pass membrane protein</topology>
    </subcellularLocation>
</comment>
<evidence type="ECO:0000256" key="4">
    <source>
        <dbReference type="ARBA" id="ARBA00022692"/>
    </source>
</evidence>
<feature type="transmembrane region" description="Helical" evidence="7">
    <location>
        <begin position="7"/>
        <end position="28"/>
    </location>
</feature>
<comment type="caution">
    <text evidence="8">The sequence shown here is derived from an EMBL/GenBank/DDBJ whole genome shotgun (WGS) entry which is preliminary data.</text>
</comment>
<protein>
    <submittedName>
        <fullName evidence="8">Chromate efflux transporter</fullName>
    </submittedName>
</protein>
<evidence type="ECO:0000256" key="1">
    <source>
        <dbReference type="ARBA" id="ARBA00004651"/>
    </source>
</evidence>
<dbReference type="GO" id="GO:0005886">
    <property type="term" value="C:plasma membrane"/>
    <property type="evidence" value="ECO:0007669"/>
    <property type="project" value="UniProtKB-SubCell"/>
</dbReference>
<reference evidence="8 9" key="1">
    <citation type="journal article" date="2013" name="Genome Announc.">
        <title>Genome Sequence of the Polycyclic Aromatic Hydrocarbon-Degrading Bacterium Strain Marinobacter nanhaiticus D15-8WT.</title>
        <authorList>
            <person name="Cui Z."/>
            <person name="Gao W."/>
            <person name="Li Q."/>
            <person name="Xu G."/>
            <person name="Zheng L."/>
        </authorList>
    </citation>
    <scope>NUCLEOTIDE SEQUENCE [LARGE SCALE GENOMIC DNA]</scope>
    <source>
        <strain evidence="8 9">D15-8W</strain>
    </source>
</reference>
<keyword evidence="9" id="KW-1185">Reference proteome</keyword>
<dbReference type="InterPro" id="IPR014047">
    <property type="entry name" value="Chr_Tranpt_l_chain"/>
</dbReference>
<feature type="transmembrane region" description="Helical" evidence="7">
    <location>
        <begin position="347"/>
        <end position="368"/>
    </location>
</feature>
<feature type="transmembrane region" description="Helical" evidence="7">
    <location>
        <begin position="142"/>
        <end position="173"/>
    </location>
</feature>
<evidence type="ECO:0000313" key="9">
    <source>
        <dbReference type="Proteomes" id="UP000013165"/>
    </source>
</evidence>
<dbReference type="Proteomes" id="UP000013165">
    <property type="component" value="Unassembled WGS sequence"/>
</dbReference>
<keyword evidence="5 7" id="KW-1133">Transmembrane helix</keyword>
<evidence type="ECO:0000256" key="3">
    <source>
        <dbReference type="ARBA" id="ARBA00022475"/>
    </source>
</evidence>
<dbReference type="AlphaFoldDB" id="N6WY93"/>
<dbReference type="Pfam" id="PF02417">
    <property type="entry name" value="Chromate_transp"/>
    <property type="match status" value="2"/>
</dbReference>
<dbReference type="PIRSF" id="PIRSF004810">
    <property type="entry name" value="ChrA"/>
    <property type="match status" value="1"/>
</dbReference>
<gene>
    <name evidence="8" type="ORF">J057_12061</name>
</gene>
<dbReference type="NCBIfam" id="TIGR00937">
    <property type="entry name" value="2A51"/>
    <property type="match status" value="1"/>
</dbReference>
<feature type="transmembrane region" description="Helical" evidence="7">
    <location>
        <begin position="290"/>
        <end position="311"/>
    </location>
</feature>
<feature type="transmembrane region" description="Helical" evidence="7">
    <location>
        <begin position="323"/>
        <end position="341"/>
    </location>
</feature>
<dbReference type="eggNOG" id="COG2059">
    <property type="taxonomic scope" value="Bacteria"/>
</dbReference>
<evidence type="ECO:0000313" key="8">
    <source>
        <dbReference type="EMBL" id="ENO16087.1"/>
    </source>
</evidence>
<keyword evidence="3" id="KW-1003">Cell membrane</keyword>
<dbReference type="OrthoDB" id="8969999at2"/>
<dbReference type="STRING" id="626887.J057_12061"/>
<feature type="transmembrane region" description="Helical" evidence="7">
    <location>
        <begin position="110"/>
        <end position="130"/>
    </location>
</feature>
<name>N6WY93_9GAMM</name>
<evidence type="ECO:0000256" key="2">
    <source>
        <dbReference type="ARBA" id="ARBA00005262"/>
    </source>
</evidence>
<comment type="similarity">
    <text evidence="2">Belongs to the chromate ion transporter (CHR) (TC 2.A.51) family.</text>
</comment>
<accession>N6WY93</accession>
<feature type="transmembrane region" description="Helical" evidence="7">
    <location>
        <begin position="77"/>
        <end position="98"/>
    </location>
</feature>
<dbReference type="InterPro" id="IPR003370">
    <property type="entry name" value="Chromate_transpt"/>
</dbReference>
<dbReference type="PANTHER" id="PTHR33567">
    <property type="entry name" value="CHROMATE ION TRANSPORTER (EUROFUNG)"/>
    <property type="match status" value="1"/>
</dbReference>
<sequence length="389" mass="40733">MQRFAEVFRAFLLLGLTSFGGPIAHLGYFRAEFVERRRWLSDEAYGDLVALCQFLPGPASSQVGFALGLLRGGYAGAVAAWLAFTLPSAILLALFAAISFELDNPFGQGVLSGLKIVAVAIVAQALWGMARNLCPDRPRATIATLAVLVVVAVGGPGGQVLAIVVGALAGFWFCQDSAPPTSRDLGMRLSRNAGLVALLLFFALLLGLPIIAAIDAVHAVTLIDVFYRAGALVFGGGHVVLPLLESEVVRSGWMSADDFLAGYGAAQAIPGPLFTFSAYLGALLGGVPGAALALVAIFLPGFLLLVGVMPFWQQLRQNTWAPALMRGTNAAVVGILGAAFYDPVWTSAIIGPEAFVLALVCFVLLTVWKVAPWRVVVVSALGGLLMGPL</sequence>
<keyword evidence="4 7" id="KW-0812">Transmembrane</keyword>
<dbReference type="HOGENOM" id="CLU_018106_0_1_6"/>